<evidence type="ECO:0000313" key="5">
    <source>
        <dbReference type="Proteomes" id="UP000770717"/>
    </source>
</evidence>
<dbReference type="InterPro" id="IPR040885">
    <property type="entry name" value="SMP_C2CD2L"/>
</dbReference>
<evidence type="ECO:0000259" key="3">
    <source>
        <dbReference type="Pfam" id="PF18696"/>
    </source>
</evidence>
<evidence type="ECO:0000313" key="4">
    <source>
        <dbReference type="EMBL" id="KAG9482584.1"/>
    </source>
</evidence>
<name>A0A8J6KBG1_ELECQ</name>
<dbReference type="Proteomes" id="UP000770717">
    <property type="component" value="Unassembled WGS sequence"/>
</dbReference>
<dbReference type="GO" id="GO:0098592">
    <property type="term" value="C:cytoplasmic side of apical plasma membrane"/>
    <property type="evidence" value="ECO:0007669"/>
    <property type="project" value="TreeGrafter"/>
</dbReference>
<feature type="region of interest" description="Disordered" evidence="1">
    <location>
        <begin position="525"/>
        <end position="583"/>
    </location>
</feature>
<dbReference type="EMBL" id="WNTK01000006">
    <property type="protein sequence ID" value="KAG9482584.1"/>
    <property type="molecule type" value="Genomic_DNA"/>
</dbReference>
<organism evidence="4 5">
    <name type="scientific">Eleutherodactylus coqui</name>
    <name type="common">Puerto Rican coqui</name>
    <dbReference type="NCBI Taxonomy" id="57060"/>
    <lineage>
        <taxon>Eukaryota</taxon>
        <taxon>Metazoa</taxon>
        <taxon>Chordata</taxon>
        <taxon>Craniata</taxon>
        <taxon>Vertebrata</taxon>
        <taxon>Euteleostomi</taxon>
        <taxon>Amphibia</taxon>
        <taxon>Batrachia</taxon>
        <taxon>Anura</taxon>
        <taxon>Neobatrachia</taxon>
        <taxon>Hyloidea</taxon>
        <taxon>Eleutherodactylidae</taxon>
        <taxon>Eleutherodactylinae</taxon>
        <taxon>Eleutherodactylus</taxon>
        <taxon>Eleutherodactylus</taxon>
    </lineage>
</organism>
<accession>A0A8J6KBG1</accession>
<feature type="compositionally biased region" description="Polar residues" evidence="1">
    <location>
        <begin position="647"/>
        <end position="659"/>
    </location>
</feature>
<feature type="region of interest" description="Disordered" evidence="1">
    <location>
        <begin position="443"/>
        <end position="464"/>
    </location>
</feature>
<dbReference type="Pfam" id="PF18696">
    <property type="entry name" value="SMP_C2CD2L"/>
    <property type="match status" value="1"/>
</dbReference>
<feature type="transmembrane region" description="Helical" evidence="2">
    <location>
        <begin position="17"/>
        <end position="38"/>
    </location>
</feature>
<keyword evidence="2" id="KW-0472">Membrane</keyword>
<keyword evidence="5" id="KW-1185">Reference proteome</keyword>
<proteinExistence type="predicted"/>
<dbReference type="InterPro" id="IPR039934">
    <property type="entry name" value="C2CD2/C2CD2L"/>
</dbReference>
<reference evidence="4" key="1">
    <citation type="thesis" date="2020" institute="ProQuest LLC" country="789 East Eisenhower Parkway, Ann Arbor, MI, USA">
        <title>Comparative Genomics and Chromosome Evolution.</title>
        <authorList>
            <person name="Mudd A.B."/>
        </authorList>
    </citation>
    <scope>NUCLEOTIDE SEQUENCE</scope>
    <source>
        <strain evidence="4">HN-11 Male</strain>
        <tissue evidence="4">Kidney and liver</tissue>
    </source>
</reference>
<dbReference type="GO" id="GO:0035091">
    <property type="term" value="F:phosphatidylinositol binding"/>
    <property type="evidence" value="ECO:0007669"/>
    <property type="project" value="TreeGrafter"/>
</dbReference>
<feature type="compositionally biased region" description="Basic and acidic residues" evidence="1">
    <location>
        <begin position="556"/>
        <end position="568"/>
    </location>
</feature>
<dbReference type="PANTHER" id="PTHR21119">
    <property type="entry name" value="C2 DOMAIN-CONTAINING PROTEIN"/>
    <property type="match status" value="1"/>
</dbReference>
<keyword evidence="2" id="KW-1133">Transmembrane helix</keyword>
<dbReference type="OrthoDB" id="9942148at2759"/>
<protein>
    <recommendedName>
        <fullName evidence="3">Synaptotagmin-like mitochondrial and lipid-binding domain-containing protein</fullName>
    </recommendedName>
</protein>
<dbReference type="GO" id="GO:0008526">
    <property type="term" value="F:phosphatidylinositol transfer activity"/>
    <property type="evidence" value="ECO:0007669"/>
    <property type="project" value="TreeGrafter"/>
</dbReference>
<evidence type="ECO:0000256" key="2">
    <source>
        <dbReference type="SAM" id="Phobius"/>
    </source>
</evidence>
<dbReference type="AlphaFoldDB" id="A0A8J6KBG1"/>
<sequence>MDDEDGSRPLLPAGSELGFAALLLLFAASLLTVLAWLLQVTRCSRPPQPGARGLLRALFGFPSIRDSWSRAWAQALNREAVRSRSSVQMLFEEDITLQPHVHISRVSCTTQSDSRMVFLCHLSADTVRFPVSVTQESPAAVSCDTYQVSLTIQSAQIEVRLQELQQTGLLVSWGFKERPDMLLHVVPKQSHQRSEGGAELCTVQDLVLNALLTAEPAMMFNLKAHDSNMGICDRLIQGSPTRTDSLKLLVRQLHLRDVVLQDTDVELICEAELDCPCQRKKTRCGRIQRAGETWTVSWSEEMIFELTPQSKELALKVWQLVRSSDNLLLAHTSVALRSPEKDLCGKRLYPLTLCSTLHKITAPSISVEFHIPEMNLPRATLGTPTQRINITPTKKVEMDRTVMPDGTIVTTVTTIQSRPKLDGKIESPARSPSKVEVTENKPVLFPRCSPGSSPSGSGGSPLSIKLDPVAETAIRQLTEPGNKSSKRTPTKRSTLIISGVSKVPIADDEMALSLGYAASMDASLHSTDTCPQESLMEGSAEFPSEVGASQGPDTDETTRSDISDRPSLDDVESETGSTGALETRSLKDHKVGFLRSGTKLFFRRHHRDAGLSQSHDDLTNAATSSRKKSGSFPRRLFKRFSLKTKSKPSINGSAQPGEK</sequence>
<evidence type="ECO:0000256" key="1">
    <source>
        <dbReference type="SAM" id="MobiDB-lite"/>
    </source>
</evidence>
<feature type="region of interest" description="Disordered" evidence="1">
    <location>
        <begin position="609"/>
        <end position="659"/>
    </location>
</feature>
<keyword evidence="2" id="KW-0812">Transmembrane</keyword>
<dbReference type="PANTHER" id="PTHR21119:SF8">
    <property type="entry name" value="PHOSPHOLIPID TRANSFER PROTEIN C2CD2L"/>
    <property type="match status" value="1"/>
</dbReference>
<dbReference type="GO" id="GO:0035774">
    <property type="term" value="P:positive regulation of insulin secretion involved in cellular response to glucose stimulus"/>
    <property type="evidence" value="ECO:0007669"/>
    <property type="project" value="TreeGrafter"/>
</dbReference>
<feature type="compositionally biased region" description="Basic residues" evidence="1">
    <location>
        <begin position="625"/>
        <end position="646"/>
    </location>
</feature>
<comment type="caution">
    <text evidence="4">The sequence shown here is derived from an EMBL/GenBank/DDBJ whole genome shotgun (WGS) entry which is preliminary data.</text>
</comment>
<feature type="domain" description="Synaptotagmin-like mitochondrial and lipid-binding" evidence="3">
    <location>
        <begin position="68"/>
        <end position="218"/>
    </location>
</feature>
<gene>
    <name evidence="4" type="ORF">GDO78_011326</name>
</gene>